<feature type="compositionally biased region" description="Basic and acidic residues" evidence="1">
    <location>
        <begin position="11"/>
        <end position="21"/>
    </location>
</feature>
<keyword evidence="2" id="KW-0812">Transmembrane</keyword>
<organism evidence="3 4">
    <name type="scientific">Pomacea canaliculata</name>
    <name type="common">Golden apple snail</name>
    <dbReference type="NCBI Taxonomy" id="400727"/>
    <lineage>
        <taxon>Eukaryota</taxon>
        <taxon>Metazoa</taxon>
        <taxon>Spiralia</taxon>
        <taxon>Lophotrochozoa</taxon>
        <taxon>Mollusca</taxon>
        <taxon>Gastropoda</taxon>
        <taxon>Caenogastropoda</taxon>
        <taxon>Architaenioglossa</taxon>
        <taxon>Ampullarioidea</taxon>
        <taxon>Ampullariidae</taxon>
        <taxon>Pomacea</taxon>
    </lineage>
</organism>
<sequence length="175" mass="18627">MAAGPASSWSDRQRLVPEREQRSSEEQVDWVAGVVSHLALGLALLGLAFAAFGFLYPRDLHRDAGATARENESADEAYMKLSTALDAVIITGMIMIALGGLILAALFTNSVLCDQCRAKKTPSGHQTEAVTSYHSMTAINGAQQLTTSLPPNPPTQSSHRTAAVLDYGTVLSTLQ</sequence>
<keyword evidence="2" id="KW-1133">Transmembrane helix</keyword>
<evidence type="ECO:0000313" key="4">
    <source>
        <dbReference type="Proteomes" id="UP000245119"/>
    </source>
</evidence>
<comment type="caution">
    <text evidence="3">The sequence shown here is derived from an EMBL/GenBank/DDBJ whole genome shotgun (WGS) entry which is preliminary data.</text>
</comment>
<feature type="transmembrane region" description="Helical" evidence="2">
    <location>
        <begin position="87"/>
        <end position="107"/>
    </location>
</feature>
<evidence type="ECO:0000256" key="1">
    <source>
        <dbReference type="SAM" id="MobiDB-lite"/>
    </source>
</evidence>
<feature type="region of interest" description="Disordered" evidence="1">
    <location>
        <begin position="1"/>
        <end position="21"/>
    </location>
</feature>
<proteinExistence type="predicted"/>
<dbReference type="Pfam" id="PF14927">
    <property type="entry name" value="Neurensin"/>
    <property type="match status" value="1"/>
</dbReference>
<keyword evidence="2" id="KW-0472">Membrane</keyword>
<gene>
    <name evidence="3" type="ORF">C0Q70_17252</name>
</gene>
<feature type="transmembrane region" description="Helical" evidence="2">
    <location>
        <begin position="30"/>
        <end position="56"/>
    </location>
</feature>
<dbReference type="Proteomes" id="UP000245119">
    <property type="component" value="Linkage Group LG10"/>
</dbReference>
<protein>
    <submittedName>
        <fullName evidence="3">Uncharacterized protein</fullName>
    </submittedName>
</protein>
<keyword evidence="4" id="KW-1185">Reference proteome</keyword>
<dbReference type="EMBL" id="PZQS01000010">
    <property type="protein sequence ID" value="PVD23976.1"/>
    <property type="molecule type" value="Genomic_DNA"/>
</dbReference>
<evidence type="ECO:0000256" key="2">
    <source>
        <dbReference type="SAM" id="Phobius"/>
    </source>
</evidence>
<reference evidence="3 4" key="1">
    <citation type="submission" date="2018-04" db="EMBL/GenBank/DDBJ databases">
        <title>The genome of golden apple snail Pomacea canaliculata provides insight into stress tolerance and invasive adaptation.</title>
        <authorList>
            <person name="Liu C."/>
            <person name="Liu B."/>
            <person name="Ren Y."/>
            <person name="Zhang Y."/>
            <person name="Wang H."/>
            <person name="Li S."/>
            <person name="Jiang F."/>
            <person name="Yin L."/>
            <person name="Zhang G."/>
            <person name="Qian W."/>
            <person name="Fan W."/>
        </authorList>
    </citation>
    <scope>NUCLEOTIDE SEQUENCE [LARGE SCALE GENOMIC DNA]</scope>
    <source>
        <strain evidence="3">SZHN2017</strain>
        <tissue evidence="3">Muscle</tissue>
    </source>
</reference>
<name>A0A2T7NS43_POMCA</name>
<dbReference type="AlphaFoldDB" id="A0A2T7NS43"/>
<evidence type="ECO:0000313" key="3">
    <source>
        <dbReference type="EMBL" id="PVD23976.1"/>
    </source>
</evidence>
<accession>A0A2T7NS43</accession>